<dbReference type="AlphaFoldDB" id="A0A076LU46"/>
<reference evidence="1 2" key="1">
    <citation type="journal article" date="2012" name="PLoS ONE">
        <title>Edwardsiella comparative phylogenomics reveal the new intra/inter-species taxonomic relationships, virulence evolution and niche adaptation mechanisms.</title>
        <authorList>
            <person name="Yang M."/>
            <person name="Lv Y."/>
            <person name="Xiao J."/>
            <person name="Wu H."/>
            <person name="Zheng H."/>
            <person name="Liu Q."/>
            <person name="Zhang Y."/>
            <person name="Wang Q."/>
        </authorList>
    </citation>
    <scope>NUCLEOTIDE SEQUENCE [LARGE SCALE GENOMIC DNA]</scope>
    <source>
        <strain evidence="2">080813</strain>
    </source>
</reference>
<name>A0A076LU46_9GAMM</name>
<protein>
    <submittedName>
        <fullName evidence="1">Uncharacterized protein</fullName>
    </submittedName>
</protein>
<evidence type="ECO:0000313" key="2">
    <source>
        <dbReference type="Proteomes" id="UP000028681"/>
    </source>
</evidence>
<gene>
    <name evidence="1" type="ORF">ETEE_3810</name>
</gene>
<dbReference type="KEGG" id="ete:ETEE_3810"/>
<accession>A0A076LU46</accession>
<evidence type="ECO:0000313" key="1">
    <source>
        <dbReference type="EMBL" id="AIJ10222.1"/>
    </source>
</evidence>
<dbReference type="Proteomes" id="UP000028681">
    <property type="component" value="Chromosome"/>
</dbReference>
<organism evidence="1 2">
    <name type="scientific">Edwardsiella anguillarum ET080813</name>
    <dbReference type="NCBI Taxonomy" id="667120"/>
    <lineage>
        <taxon>Bacteria</taxon>
        <taxon>Pseudomonadati</taxon>
        <taxon>Pseudomonadota</taxon>
        <taxon>Gammaproteobacteria</taxon>
        <taxon>Enterobacterales</taxon>
        <taxon>Hafniaceae</taxon>
        <taxon>Edwardsiella</taxon>
    </lineage>
</organism>
<dbReference type="EMBL" id="CP006664">
    <property type="protein sequence ID" value="AIJ10222.1"/>
    <property type="molecule type" value="Genomic_DNA"/>
</dbReference>
<proteinExistence type="predicted"/>
<dbReference type="HOGENOM" id="CLU_3327361_0_0_6"/>
<sequence>MTSCVLADEVIPSGSHVSRLLNARNKPDDGTVLHPLMP</sequence>